<dbReference type="PANTHER" id="PTHR43280:SF2">
    <property type="entry name" value="HTH-TYPE TRANSCRIPTIONAL REGULATOR EXSA"/>
    <property type="match status" value="1"/>
</dbReference>
<keyword evidence="1" id="KW-0805">Transcription regulation</keyword>
<evidence type="ECO:0000313" key="6">
    <source>
        <dbReference type="Proteomes" id="UP000276982"/>
    </source>
</evidence>
<dbReference type="Gene3D" id="2.60.120.10">
    <property type="entry name" value="Jelly Rolls"/>
    <property type="match status" value="1"/>
</dbReference>
<dbReference type="InterPro" id="IPR003313">
    <property type="entry name" value="AraC-bd"/>
</dbReference>
<dbReference type="Pfam" id="PF12833">
    <property type="entry name" value="HTH_18"/>
    <property type="match status" value="1"/>
</dbReference>
<dbReference type="AlphaFoldDB" id="A0A3P3Q5H9"/>
<accession>A0A3P3Q5H9</accession>
<dbReference type="RefSeq" id="WP_124951834.1">
    <property type="nucleotide sequence ID" value="NZ_RRCM01000001.1"/>
</dbReference>
<dbReference type="SUPFAM" id="SSF51182">
    <property type="entry name" value="RmlC-like cupins"/>
    <property type="match status" value="1"/>
</dbReference>
<comment type="caution">
    <text evidence="5">The sequence shown here is derived from an EMBL/GenBank/DDBJ whole genome shotgun (WGS) entry which is preliminary data.</text>
</comment>
<proteinExistence type="predicted"/>
<dbReference type="PROSITE" id="PS01124">
    <property type="entry name" value="HTH_ARAC_FAMILY_2"/>
    <property type="match status" value="1"/>
</dbReference>
<dbReference type="Pfam" id="PF02311">
    <property type="entry name" value="AraC_binding"/>
    <property type="match status" value="1"/>
</dbReference>
<evidence type="ECO:0000256" key="2">
    <source>
        <dbReference type="ARBA" id="ARBA00023125"/>
    </source>
</evidence>
<gene>
    <name evidence="5" type="ORF">EHW90_05410</name>
</gene>
<evidence type="ECO:0000256" key="3">
    <source>
        <dbReference type="ARBA" id="ARBA00023163"/>
    </source>
</evidence>
<reference evidence="5 6" key="1">
    <citation type="submission" date="2018-11" db="EMBL/GenBank/DDBJ databases">
        <title>Genome sequencing of Lachnoanaerobaculum orale DSM 24553T.</title>
        <authorList>
            <person name="Kook J.-K."/>
            <person name="Park S.-N."/>
            <person name="Lim Y.K."/>
        </authorList>
    </citation>
    <scope>NUCLEOTIDE SEQUENCE [LARGE SCALE GENOMIC DNA]</scope>
    <source>
        <strain evidence="5 6">DSM 24553</strain>
    </source>
</reference>
<organism evidence="5 6">
    <name type="scientific">Lachnoanaerobaculum orale</name>
    <dbReference type="NCBI Taxonomy" id="979627"/>
    <lineage>
        <taxon>Bacteria</taxon>
        <taxon>Bacillati</taxon>
        <taxon>Bacillota</taxon>
        <taxon>Clostridia</taxon>
        <taxon>Lachnospirales</taxon>
        <taxon>Lachnospiraceae</taxon>
        <taxon>Lachnoanaerobaculum</taxon>
    </lineage>
</organism>
<keyword evidence="3" id="KW-0804">Transcription</keyword>
<dbReference type="GO" id="GO:0003700">
    <property type="term" value="F:DNA-binding transcription factor activity"/>
    <property type="evidence" value="ECO:0007669"/>
    <property type="project" value="InterPro"/>
</dbReference>
<dbReference type="InterPro" id="IPR011051">
    <property type="entry name" value="RmlC_Cupin_sf"/>
</dbReference>
<evidence type="ECO:0000256" key="1">
    <source>
        <dbReference type="ARBA" id="ARBA00023015"/>
    </source>
</evidence>
<dbReference type="SUPFAM" id="SSF46689">
    <property type="entry name" value="Homeodomain-like"/>
    <property type="match status" value="2"/>
</dbReference>
<dbReference type="SMART" id="SM00342">
    <property type="entry name" value="HTH_ARAC"/>
    <property type="match status" value="1"/>
</dbReference>
<dbReference type="CDD" id="cd02208">
    <property type="entry name" value="cupin_RmlC-like"/>
    <property type="match status" value="1"/>
</dbReference>
<feature type="domain" description="HTH araC/xylS-type" evidence="4">
    <location>
        <begin position="178"/>
        <end position="276"/>
    </location>
</feature>
<dbReference type="EMBL" id="RRCM01000001">
    <property type="protein sequence ID" value="RRJ16431.1"/>
    <property type="molecule type" value="Genomic_DNA"/>
</dbReference>
<evidence type="ECO:0000313" key="5">
    <source>
        <dbReference type="EMBL" id="RRJ16431.1"/>
    </source>
</evidence>
<keyword evidence="2" id="KW-0238">DNA-binding</keyword>
<dbReference type="Gene3D" id="1.10.10.60">
    <property type="entry name" value="Homeodomain-like"/>
    <property type="match status" value="2"/>
</dbReference>
<keyword evidence="6" id="KW-1185">Reference proteome</keyword>
<dbReference type="InterPro" id="IPR014710">
    <property type="entry name" value="RmlC-like_jellyroll"/>
</dbReference>
<sequence>MDFDFNKSIKTEYEIIRHTKTNSLAMLMIEILSRCVHCHSDLEIGMLLDGSIDLVIDNEVFSLKKNDIYIVNRYQPHSFYSHKNHNKIVIFLINHALYKNIAPDIIYKTNHIKYDEKYNSLYKTVFECAMCYASDTDFTEIGASAKVLDLIYQLTKVANPFIDEQSTKQSKSKAKHLQKITDFIFEHHAENISLTDIADLVSLSTYYVSHFIKKMTGMTFTAYLNSIRFDHAFSLITKTNLRINDICCETGFSDSRYLNRIFKEKMGVDLQEYRKNMDRIELPLTDQPYMTVQTHVPQSKFMSELEKYYEENLKE</sequence>
<protein>
    <submittedName>
        <fullName evidence="5">Helix-turn-helix domain-containing protein</fullName>
    </submittedName>
</protein>
<dbReference type="InterPro" id="IPR009057">
    <property type="entry name" value="Homeodomain-like_sf"/>
</dbReference>
<dbReference type="PANTHER" id="PTHR43280">
    <property type="entry name" value="ARAC-FAMILY TRANSCRIPTIONAL REGULATOR"/>
    <property type="match status" value="1"/>
</dbReference>
<evidence type="ECO:0000259" key="4">
    <source>
        <dbReference type="PROSITE" id="PS01124"/>
    </source>
</evidence>
<dbReference type="Proteomes" id="UP000276982">
    <property type="component" value="Unassembled WGS sequence"/>
</dbReference>
<dbReference type="GO" id="GO:0043565">
    <property type="term" value="F:sequence-specific DNA binding"/>
    <property type="evidence" value="ECO:0007669"/>
    <property type="project" value="InterPro"/>
</dbReference>
<name>A0A3P3Q5H9_9FIRM</name>
<dbReference type="InterPro" id="IPR018060">
    <property type="entry name" value="HTH_AraC"/>
</dbReference>